<evidence type="ECO:0000259" key="2">
    <source>
        <dbReference type="Pfam" id="PF07593"/>
    </source>
</evidence>
<dbReference type="InterPro" id="IPR027039">
    <property type="entry name" value="Crtac1"/>
</dbReference>
<dbReference type="InterPro" id="IPR011519">
    <property type="entry name" value="UnbV_ASPIC"/>
</dbReference>
<keyword evidence="4" id="KW-1185">Reference proteome</keyword>
<dbReference type="InterPro" id="IPR013517">
    <property type="entry name" value="FG-GAP"/>
</dbReference>
<dbReference type="SUPFAM" id="SSF69318">
    <property type="entry name" value="Integrin alpha N-terminal domain"/>
    <property type="match status" value="3"/>
</dbReference>
<dbReference type="Pfam" id="PF13517">
    <property type="entry name" value="FG-GAP_3"/>
    <property type="match status" value="4"/>
</dbReference>
<name>A0A8X8IA17_9BACT</name>
<gene>
    <name evidence="3" type="ORF">SAMN05444410_102178</name>
</gene>
<dbReference type="InterPro" id="IPR028994">
    <property type="entry name" value="Integrin_alpha_N"/>
</dbReference>
<feature type="domain" description="ASPIC/UnbV" evidence="2">
    <location>
        <begin position="526"/>
        <end position="583"/>
    </location>
</feature>
<evidence type="ECO:0000313" key="4">
    <source>
        <dbReference type="Proteomes" id="UP000198711"/>
    </source>
</evidence>
<keyword evidence="1" id="KW-0732">Signal</keyword>
<sequence>MCSIIRWTGIFLLLVACHSAKKGAPLFTVLDQQATGLTFRNQMHPTPEFNLFKYMYYYNGAGIGAGDFNNDGKIDLFFAANQGNNALFLNEGGMHFKEVSKAANIPQDGAWNTGVSVVDINNDGLLDIYICRVGHFGMLAGKNQLLVCKGIRNGVPYYQDEAAQYGLDFSGFSTQAVFFDYDGDGDLDMFLLNHAVNHEARYAPRANFLGTYDALSGDRMYRNDGGHFTDVTVQSKINSSAISYGLGVVVADINNDGWPDIYVGNDFHENDYLYINQHNGTFAEMNSQQLMHTSQFSMGVDAADVDNDGFSEIISMDMLPSDPAILKRSLGEDGYDIFQNKISFGYNYQYARNNLQYNRRNNHFSETGFYSGVYATDWSWAPLWMDFNNDGLKDLFVSNGIPKRMNDIDYINFVSGEEIQQKLKSNNLSKTDMSLVDKFPEVKIPNKFYLNKGNLRFEDMQAAIAHDIPTFSNGAIYADLDNDGDLDIVVNNIDDPVLVYKNTCNDHQSRPYATIKLRGPANNINAVGSRLVLFANNGIRTYEKFPVRGFQSSMEEPLHVGLADTKVDSAFLIWPDHSFQKINIDRPLQSFTYQKGLPKFDYAKITGYWKDATRPVADITAQTGLNYLHRENPFNEFNRESLMPHMVSTEGPALAVADINHDGLEDVFIGASKTFHSAIFLQTKNGKFTKVKQPAMELDSMYEDVDASFVDVNNDGNIDLVVASGGNEYYGQDIHLKPRVYLNDGKGNFTRSENAFGDIYATQSCIVPCDFNGDGHPDLFIGGRAVPWQYGQIPRSYLLLNDGKGHFNDVTEQYAKGLSNIGMVTNAVWADMDGDGNKDLIVCGEWMGIYAFINHKMSFTIKQLTDKKGWWNFILPVDIDGDGKLDLVAGNLGLNAKLQASKEQPVRMYYNDFDNNGTKEQILTYYIGKEEIPLANKDELQKQIPIIKKKFLYAADFANASLKDIFSNEKLQAAQVFTADDFSNTVFLNKGNLHFTAQALPWQAQLSPYRDAVVVDANGDNLPDILLTGNYYENSIQLGRYDADYGTVAINKGGGRFECQPMNGVILKGQTRHIRSININGKPAFIAARNNDSAMVIQFK</sequence>
<evidence type="ECO:0000256" key="1">
    <source>
        <dbReference type="ARBA" id="ARBA00022729"/>
    </source>
</evidence>
<evidence type="ECO:0000313" key="3">
    <source>
        <dbReference type="EMBL" id="SDW38662.1"/>
    </source>
</evidence>
<dbReference type="PANTHER" id="PTHR16026">
    <property type="entry name" value="CARTILAGE ACIDIC PROTEIN 1"/>
    <property type="match status" value="1"/>
</dbReference>
<accession>A0A8X8IA17</accession>
<comment type="caution">
    <text evidence="3">The sequence shown here is derived from an EMBL/GenBank/DDBJ whole genome shotgun (WGS) entry which is preliminary data.</text>
</comment>
<dbReference type="PROSITE" id="PS51257">
    <property type="entry name" value="PROKAR_LIPOPROTEIN"/>
    <property type="match status" value="1"/>
</dbReference>
<organism evidence="3 4">
    <name type="scientific">Hydrobacter penzbergensis</name>
    <dbReference type="NCBI Taxonomy" id="1235997"/>
    <lineage>
        <taxon>Bacteria</taxon>
        <taxon>Pseudomonadati</taxon>
        <taxon>Bacteroidota</taxon>
        <taxon>Chitinophagia</taxon>
        <taxon>Chitinophagales</taxon>
        <taxon>Chitinophagaceae</taxon>
        <taxon>Hydrobacter</taxon>
    </lineage>
</organism>
<dbReference type="AlphaFoldDB" id="A0A8X8IA17"/>
<proteinExistence type="predicted"/>
<reference evidence="3 4" key="1">
    <citation type="submission" date="2016-10" db="EMBL/GenBank/DDBJ databases">
        <authorList>
            <person name="Varghese N."/>
            <person name="Submissions S."/>
        </authorList>
    </citation>
    <scope>NUCLEOTIDE SEQUENCE [LARGE SCALE GENOMIC DNA]</scope>
    <source>
        <strain evidence="3 4">DSM 25353</strain>
    </source>
</reference>
<dbReference type="Gene3D" id="2.130.10.130">
    <property type="entry name" value="Integrin alpha, N-terminal"/>
    <property type="match status" value="4"/>
</dbReference>
<dbReference type="Proteomes" id="UP000198711">
    <property type="component" value="Unassembled WGS sequence"/>
</dbReference>
<protein>
    <submittedName>
        <fullName evidence="3">Repeat domain-containing protein</fullName>
    </submittedName>
</protein>
<dbReference type="Pfam" id="PF07593">
    <property type="entry name" value="UnbV_ASPIC"/>
    <property type="match status" value="1"/>
</dbReference>
<dbReference type="PANTHER" id="PTHR16026:SF0">
    <property type="entry name" value="CARTILAGE ACIDIC PROTEIN 1"/>
    <property type="match status" value="1"/>
</dbReference>
<dbReference type="EMBL" id="FNNO01000002">
    <property type="protein sequence ID" value="SDW38662.1"/>
    <property type="molecule type" value="Genomic_DNA"/>
</dbReference>